<accession>A0ABQ5ISE2</accession>
<name>A0ABQ5ISE2_9ASTR</name>
<evidence type="ECO:0000313" key="1">
    <source>
        <dbReference type="EMBL" id="GJU03079.1"/>
    </source>
</evidence>
<reference evidence="1" key="1">
    <citation type="journal article" date="2022" name="Int. J. Mol. Sci.">
        <title>Draft Genome of Tanacetum Coccineum: Genomic Comparison of Closely Related Tanacetum-Family Plants.</title>
        <authorList>
            <person name="Yamashiro T."/>
            <person name="Shiraishi A."/>
            <person name="Nakayama K."/>
            <person name="Satake H."/>
        </authorList>
    </citation>
    <scope>NUCLEOTIDE SEQUENCE</scope>
</reference>
<comment type="caution">
    <text evidence="1">The sequence shown here is derived from an EMBL/GenBank/DDBJ whole genome shotgun (WGS) entry which is preliminary data.</text>
</comment>
<protein>
    <submittedName>
        <fullName evidence="1">Uncharacterized protein</fullName>
    </submittedName>
</protein>
<proteinExistence type="predicted"/>
<keyword evidence="2" id="KW-1185">Reference proteome</keyword>
<organism evidence="1 2">
    <name type="scientific">Tanacetum coccineum</name>
    <dbReference type="NCBI Taxonomy" id="301880"/>
    <lineage>
        <taxon>Eukaryota</taxon>
        <taxon>Viridiplantae</taxon>
        <taxon>Streptophyta</taxon>
        <taxon>Embryophyta</taxon>
        <taxon>Tracheophyta</taxon>
        <taxon>Spermatophyta</taxon>
        <taxon>Magnoliopsida</taxon>
        <taxon>eudicotyledons</taxon>
        <taxon>Gunneridae</taxon>
        <taxon>Pentapetalae</taxon>
        <taxon>asterids</taxon>
        <taxon>campanulids</taxon>
        <taxon>Asterales</taxon>
        <taxon>Asteraceae</taxon>
        <taxon>Asteroideae</taxon>
        <taxon>Anthemideae</taxon>
        <taxon>Anthemidinae</taxon>
        <taxon>Tanacetum</taxon>
    </lineage>
</organism>
<reference evidence="1" key="2">
    <citation type="submission" date="2022-01" db="EMBL/GenBank/DDBJ databases">
        <authorList>
            <person name="Yamashiro T."/>
            <person name="Shiraishi A."/>
            <person name="Satake H."/>
            <person name="Nakayama K."/>
        </authorList>
    </citation>
    <scope>NUCLEOTIDE SEQUENCE</scope>
</reference>
<sequence length="129" mass="15088">MEKVTKDEDTGEFKMLGLLKIDVNLLTSDTPLRTIYDEFCQGLWGKNEEEGSSEEAWRNYVPNKEWKHLEQTRMNDGNTIQANQEFIGDYGPMIGFDDDFRDLINYLVPNDALFIIRKEARRCKLLDMS</sequence>
<evidence type="ECO:0000313" key="2">
    <source>
        <dbReference type="Proteomes" id="UP001151760"/>
    </source>
</evidence>
<gene>
    <name evidence="1" type="ORF">Tco_1113417</name>
</gene>
<dbReference type="Proteomes" id="UP001151760">
    <property type="component" value="Unassembled WGS sequence"/>
</dbReference>
<dbReference type="EMBL" id="BQNB010021118">
    <property type="protein sequence ID" value="GJU03079.1"/>
    <property type="molecule type" value="Genomic_DNA"/>
</dbReference>